<dbReference type="EMBL" id="JBHSWU010000890">
    <property type="protein sequence ID" value="MFC6726104.1"/>
    <property type="molecule type" value="Genomic_DNA"/>
</dbReference>
<evidence type="ECO:0000313" key="2">
    <source>
        <dbReference type="Proteomes" id="UP001596328"/>
    </source>
</evidence>
<proteinExistence type="predicted"/>
<reference evidence="1 2" key="1">
    <citation type="journal article" date="2019" name="Int. J. Syst. Evol. Microbiol.">
        <title>The Global Catalogue of Microorganisms (GCM) 10K type strain sequencing project: providing services to taxonomists for standard genome sequencing and annotation.</title>
        <authorList>
            <consortium name="The Broad Institute Genomics Platform"/>
            <consortium name="The Broad Institute Genome Sequencing Center for Infectious Disease"/>
            <person name="Wu L."/>
            <person name="Ma J."/>
        </authorList>
    </citation>
    <scope>NUCLEOTIDE SEQUENCE [LARGE SCALE GENOMIC DNA]</scope>
    <source>
        <strain evidence="1 2">NBRC 111368</strain>
    </source>
</reference>
<keyword evidence="2" id="KW-1185">Reference proteome</keyword>
<name>A0ABD5S327_9EURY</name>
<protein>
    <submittedName>
        <fullName evidence="1">Uncharacterized protein</fullName>
    </submittedName>
</protein>
<feature type="non-terminal residue" evidence="1">
    <location>
        <position position="1"/>
    </location>
</feature>
<dbReference type="AlphaFoldDB" id="A0ABD5S327"/>
<evidence type="ECO:0000313" key="1">
    <source>
        <dbReference type="EMBL" id="MFC6726104.1"/>
    </source>
</evidence>
<sequence length="121" mass="13607">LEPLLALPHVDLMDDVREAWGGHRKLSWACDRLGVDCPETAWADYETGIDPAEWRSYGDRGSEAVLNTDVPEFGERYLALASVDARETLTFRAIRELLTDYAAADVAPLFELADRRPFPVE</sequence>
<accession>A0ABD5S327</accession>
<organism evidence="1 2">
    <name type="scientific">Halobium palmae</name>
    <dbReference type="NCBI Taxonomy" id="1776492"/>
    <lineage>
        <taxon>Archaea</taxon>
        <taxon>Methanobacteriati</taxon>
        <taxon>Methanobacteriota</taxon>
        <taxon>Stenosarchaea group</taxon>
        <taxon>Halobacteria</taxon>
        <taxon>Halobacteriales</taxon>
        <taxon>Haloferacaceae</taxon>
        <taxon>Halobium</taxon>
    </lineage>
</organism>
<comment type="caution">
    <text evidence="1">The sequence shown here is derived from an EMBL/GenBank/DDBJ whole genome shotgun (WGS) entry which is preliminary data.</text>
</comment>
<dbReference type="Proteomes" id="UP001596328">
    <property type="component" value="Unassembled WGS sequence"/>
</dbReference>
<gene>
    <name evidence="1" type="ORF">ACFQE1_17380</name>
</gene>